<dbReference type="Pfam" id="PF06903">
    <property type="entry name" value="VirK"/>
    <property type="match status" value="1"/>
</dbReference>
<gene>
    <name evidence="3" type="ORF">NCTC12000_01972</name>
    <name evidence="2" type="ORF">O6C86_08525</name>
</gene>
<evidence type="ECO:0000256" key="1">
    <source>
        <dbReference type="SAM" id="SignalP"/>
    </source>
</evidence>
<dbReference type="InterPro" id="IPR010694">
    <property type="entry name" value="Uncharacterised_VirK"/>
</dbReference>
<organism evidence="3 4">
    <name type="scientific">Legionella pneumophila</name>
    <dbReference type="NCBI Taxonomy" id="446"/>
    <lineage>
        <taxon>Bacteria</taxon>
        <taxon>Pseudomonadati</taxon>
        <taxon>Pseudomonadota</taxon>
        <taxon>Gammaproteobacteria</taxon>
        <taxon>Legionellales</taxon>
        <taxon>Legionellaceae</taxon>
        <taxon>Legionella</taxon>
    </lineage>
</organism>
<feature type="chain" id="PRO_5014245303" evidence="1">
    <location>
        <begin position="19"/>
        <end position="138"/>
    </location>
</feature>
<feature type="signal peptide" evidence="1">
    <location>
        <begin position="1"/>
        <end position="18"/>
    </location>
</feature>
<evidence type="ECO:0000313" key="3">
    <source>
        <dbReference type="EMBL" id="STX79974.1"/>
    </source>
</evidence>
<evidence type="ECO:0000313" key="4">
    <source>
        <dbReference type="Proteomes" id="UP000254631"/>
    </source>
</evidence>
<dbReference type="EMBL" id="UGOL01000001">
    <property type="protein sequence ID" value="STX79974.1"/>
    <property type="molecule type" value="Genomic_DNA"/>
</dbReference>
<dbReference type="RefSeq" id="WP_011946755.1">
    <property type="nucleotide sequence ID" value="NZ_BAZA01000009.1"/>
</dbReference>
<name>A0A128ZU06_LEGPN</name>
<dbReference type="OMA" id="ANNNSPM"/>
<accession>A0A128ZU06</accession>
<protein>
    <submittedName>
        <fullName evidence="2">VirK family protein</fullName>
    </submittedName>
    <submittedName>
        <fullName evidence="3">VirK protein</fullName>
    </submittedName>
</protein>
<evidence type="ECO:0000313" key="2">
    <source>
        <dbReference type="EMBL" id="MCZ4719265.1"/>
    </source>
</evidence>
<reference evidence="2" key="2">
    <citation type="submission" date="2022-12" db="EMBL/GenBank/DDBJ databases">
        <title>Comparative genomics of Legionella pneumophila isolates from the West Bank and Germany support molecular epidemiology of Legionnaires disease.</title>
        <authorList>
            <person name="Zayed A.R."/>
            <person name="Bitar D.M."/>
            <person name="Steinert M."/>
            <person name="Lueck C."/>
            <person name="Brettar I."/>
            <person name="Hoefle M.G."/>
            <person name="Bunk B."/>
        </authorList>
    </citation>
    <scope>NUCLEOTIDE SEQUENCE</scope>
    <source>
        <strain evidence="2">H23</strain>
    </source>
</reference>
<sequence length="138" mass="15094">MKKMFLAVFTLCSFTAQAAVELKTFQNIVDAIAEGKRITFVINLKKCTSEMPLNSAIVSVTPNAVMVVGDSRVTASDRHFTLDDPVARGTPMFDYSKFNLDSEGDASIKTTVLNASSYERLGSYQMNCKLGDGFKVFG</sequence>
<dbReference type="Proteomes" id="UP000254631">
    <property type="component" value="Unassembled WGS sequence"/>
</dbReference>
<proteinExistence type="predicted"/>
<dbReference type="Proteomes" id="UP001071279">
    <property type="component" value="Unassembled WGS sequence"/>
</dbReference>
<keyword evidence="1" id="KW-0732">Signal</keyword>
<reference evidence="3 4" key="1">
    <citation type="submission" date="2018-06" db="EMBL/GenBank/DDBJ databases">
        <authorList>
            <consortium name="Pathogen Informatics"/>
            <person name="Doyle S."/>
        </authorList>
    </citation>
    <scope>NUCLEOTIDE SEQUENCE [LARGE SCALE GENOMIC DNA]</scope>
    <source>
        <strain evidence="3 4">NCTC12000</strain>
    </source>
</reference>
<dbReference type="AlphaFoldDB" id="A0A128ZU06"/>
<dbReference type="EMBL" id="JAPXIC010000052">
    <property type="protein sequence ID" value="MCZ4719265.1"/>
    <property type="molecule type" value="Genomic_DNA"/>
</dbReference>